<dbReference type="EMBL" id="WOCE01000004">
    <property type="protein sequence ID" value="KAE9616033.1"/>
    <property type="molecule type" value="Genomic_DNA"/>
</dbReference>
<organism evidence="1 2">
    <name type="scientific">Lupinus albus</name>
    <name type="common">White lupine</name>
    <name type="synonym">Lupinus termis</name>
    <dbReference type="NCBI Taxonomy" id="3870"/>
    <lineage>
        <taxon>Eukaryota</taxon>
        <taxon>Viridiplantae</taxon>
        <taxon>Streptophyta</taxon>
        <taxon>Embryophyta</taxon>
        <taxon>Tracheophyta</taxon>
        <taxon>Spermatophyta</taxon>
        <taxon>Magnoliopsida</taxon>
        <taxon>eudicotyledons</taxon>
        <taxon>Gunneridae</taxon>
        <taxon>Pentapetalae</taxon>
        <taxon>rosids</taxon>
        <taxon>fabids</taxon>
        <taxon>Fabales</taxon>
        <taxon>Fabaceae</taxon>
        <taxon>Papilionoideae</taxon>
        <taxon>50 kb inversion clade</taxon>
        <taxon>genistoids sensu lato</taxon>
        <taxon>core genistoids</taxon>
        <taxon>Genisteae</taxon>
        <taxon>Lupinus</taxon>
    </lineage>
</organism>
<dbReference type="Proteomes" id="UP000447434">
    <property type="component" value="Chromosome 4"/>
</dbReference>
<protein>
    <submittedName>
        <fullName evidence="1">Uncharacterized protein</fullName>
    </submittedName>
</protein>
<sequence length="56" mass="6571">MFIYAFRILARTIDELKTLLSGSQHMILTYSFVNSISYMDHAESRRRQSINVMEGK</sequence>
<dbReference type="AlphaFoldDB" id="A0A6A4QR58"/>
<proteinExistence type="predicted"/>
<accession>A0A6A4QR58</accession>
<evidence type="ECO:0000313" key="2">
    <source>
        <dbReference type="Proteomes" id="UP000447434"/>
    </source>
</evidence>
<evidence type="ECO:0000313" key="1">
    <source>
        <dbReference type="EMBL" id="KAE9616033.1"/>
    </source>
</evidence>
<gene>
    <name evidence="1" type="ORF">Lalb_Chr04g0261501</name>
</gene>
<name>A0A6A4QR58_LUPAL</name>
<comment type="caution">
    <text evidence="1">The sequence shown here is derived from an EMBL/GenBank/DDBJ whole genome shotgun (WGS) entry which is preliminary data.</text>
</comment>
<reference evidence="2" key="1">
    <citation type="journal article" date="2020" name="Nat. Commun.">
        <title>Genome sequence of the cluster root forming white lupin.</title>
        <authorList>
            <person name="Hufnagel B."/>
            <person name="Marques A."/>
            <person name="Soriano A."/>
            <person name="Marques L."/>
            <person name="Divol F."/>
            <person name="Doumas P."/>
            <person name="Sallet E."/>
            <person name="Mancinotti D."/>
            <person name="Carrere S."/>
            <person name="Marande W."/>
            <person name="Arribat S."/>
            <person name="Keller J."/>
            <person name="Huneau C."/>
            <person name="Blein T."/>
            <person name="Aime D."/>
            <person name="Laguerre M."/>
            <person name="Taylor J."/>
            <person name="Schubert V."/>
            <person name="Nelson M."/>
            <person name="Geu-Flores F."/>
            <person name="Crespi M."/>
            <person name="Gallardo-Guerrero K."/>
            <person name="Delaux P.-M."/>
            <person name="Salse J."/>
            <person name="Berges H."/>
            <person name="Guyot R."/>
            <person name="Gouzy J."/>
            <person name="Peret B."/>
        </authorList>
    </citation>
    <scope>NUCLEOTIDE SEQUENCE [LARGE SCALE GENOMIC DNA]</scope>
    <source>
        <strain evidence="2">cv. Amiga</strain>
    </source>
</reference>
<keyword evidence="2" id="KW-1185">Reference proteome</keyword>